<reference evidence="1" key="1">
    <citation type="journal article" date="2018" name="Antonie Van Leeuwenhoek">
        <title>Proteinivorax hydrogeniformans sp. nov., an anaerobic, haloalkaliphilic bacterium fermenting proteinaceous compounds with high hydrogen production.</title>
        <authorList>
            <person name="Boltyanskaya Y."/>
            <person name="Detkova E."/>
            <person name="Pimenov N."/>
            <person name="Kevbrin V."/>
        </authorList>
    </citation>
    <scope>NUCLEOTIDE SEQUENCE</scope>
    <source>
        <strain evidence="1">Z-710</strain>
    </source>
</reference>
<name>A0AAU8HX25_9FIRM</name>
<sequence>MRQLIRYIIALSNLYGMVHKDKVLEIYNSQNEDHVSLADVEEFFTSPPEELEDSFIYSHQDYFVHQTILENDDFESMLKKKGDKPHYVPKKNELLKYVDEWYFEKTKQYNTLLKCVKENFFKDSDEKAEWLCEDIYGICQFGANMQVVLDAFNNQGINFDDMDQVNEVMQLVMDLSNNIRIWENNGHTPHEIFEKVEKPHLRSLPDKPYEFKDPNVIDMKTRKKIGRNEPCPCGSGKKYKKCCLGK</sequence>
<dbReference type="PANTHER" id="PTHR33747:SF1">
    <property type="entry name" value="ADENYLATE CYCLASE-ASSOCIATED CAP C-TERMINAL DOMAIN-CONTAINING PROTEIN"/>
    <property type="match status" value="1"/>
</dbReference>
<gene>
    <name evidence="1" type="ORF">PRVXH_001273</name>
</gene>
<dbReference type="PANTHER" id="PTHR33747">
    <property type="entry name" value="UPF0225 PROTEIN SCO1677"/>
    <property type="match status" value="1"/>
</dbReference>
<organism evidence="1">
    <name type="scientific">Proteinivorax hydrogeniformans</name>
    <dbReference type="NCBI Taxonomy" id="1826727"/>
    <lineage>
        <taxon>Bacteria</taxon>
        <taxon>Bacillati</taxon>
        <taxon>Bacillota</taxon>
        <taxon>Clostridia</taxon>
        <taxon>Eubacteriales</taxon>
        <taxon>Proteinivoracaceae</taxon>
        <taxon>Proteinivorax</taxon>
    </lineage>
</organism>
<evidence type="ECO:0000313" key="1">
    <source>
        <dbReference type="EMBL" id="XCI29921.1"/>
    </source>
</evidence>
<protein>
    <submittedName>
        <fullName evidence="1">SEC-C metal-binding domain-containing protein</fullName>
    </submittedName>
</protein>
<proteinExistence type="predicted"/>
<dbReference type="EMBL" id="CP159485">
    <property type="protein sequence ID" value="XCI29921.1"/>
    <property type="molecule type" value="Genomic_DNA"/>
</dbReference>
<dbReference type="InterPro" id="IPR004027">
    <property type="entry name" value="SEC_C_motif"/>
</dbReference>
<accession>A0AAU8HX25</accession>
<dbReference type="Pfam" id="PF02810">
    <property type="entry name" value="SEC-C"/>
    <property type="match status" value="1"/>
</dbReference>
<dbReference type="SUPFAM" id="SSF103642">
    <property type="entry name" value="Sec-C motif"/>
    <property type="match status" value="1"/>
</dbReference>
<dbReference type="Gene3D" id="3.10.450.50">
    <property type="match status" value="1"/>
</dbReference>
<reference evidence="1" key="2">
    <citation type="submission" date="2024-06" db="EMBL/GenBank/DDBJ databases">
        <authorList>
            <person name="Petrova K.O."/>
            <person name="Toshchakov S.V."/>
            <person name="Boltjanskaja Y.V."/>
            <person name="Kevbrin V.V."/>
        </authorList>
    </citation>
    <scope>NUCLEOTIDE SEQUENCE</scope>
    <source>
        <strain evidence="1">Z-710</strain>
    </source>
</reference>
<dbReference type="AlphaFoldDB" id="A0AAU8HX25"/>
<dbReference type="RefSeq" id="WP_353894468.1">
    <property type="nucleotide sequence ID" value="NZ_CP159485.1"/>
</dbReference>